<evidence type="ECO:0000256" key="1">
    <source>
        <dbReference type="PROSITE-ProRule" id="PRU00473"/>
    </source>
</evidence>
<reference evidence="5 6" key="1">
    <citation type="submission" date="2020-08" db="EMBL/GenBank/DDBJ databases">
        <title>Genomic Encyclopedia of Type Strains, Phase IV (KMG-IV): sequencing the most valuable type-strain genomes for metagenomic binning, comparative biology and taxonomic classification.</title>
        <authorList>
            <person name="Goeker M."/>
        </authorList>
    </citation>
    <scope>NUCLEOTIDE SEQUENCE [LARGE SCALE GENOMIC DNA]</scope>
    <source>
        <strain evidence="5 6">DSM 103462</strain>
    </source>
</reference>
<keyword evidence="3" id="KW-0732">Signal</keyword>
<keyword evidence="1" id="KW-0472">Membrane</keyword>
<proteinExistence type="predicted"/>
<evidence type="ECO:0000313" key="5">
    <source>
        <dbReference type="EMBL" id="MBB5227297.1"/>
    </source>
</evidence>
<dbReference type="RefSeq" id="WP_184661398.1">
    <property type="nucleotide sequence ID" value="NZ_CP031518.1"/>
</dbReference>
<dbReference type="GO" id="GO:0016020">
    <property type="term" value="C:membrane"/>
    <property type="evidence" value="ECO:0007669"/>
    <property type="project" value="UniProtKB-UniRule"/>
</dbReference>
<dbReference type="Proteomes" id="UP000518887">
    <property type="component" value="Unassembled WGS sequence"/>
</dbReference>
<keyword evidence="6" id="KW-1185">Reference proteome</keyword>
<dbReference type="Gene3D" id="3.30.1330.60">
    <property type="entry name" value="OmpA-like domain"/>
    <property type="match status" value="1"/>
</dbReference>
<evidence type="ECO:0000313" key="6">
    <source>
        <dbReference type="Proteomes" id="UP000518887"/>
    </source>
</evidence>
<evidence type="ECO:0000256" key="2">
    <source>
        <dbReference type="SAM" id="MobiDB-lite"/>
    </source>
</evidence>
<dbReference type="CDD" id="cd07185">
    <property type="entry name" value="OmpA_C-like"/>
    <property type="match status" value="1"/>
</dbReference>
<accession>A0A7W8LNA1</accession>
<feature type="domain" description="OmpA-like" evidence="4">
    <location>
        <begin position="436"/>
        <end position="563"/>
    </location>
</feature>
<dbReference type="Pfam" id="PF00691">
    <property type="entry name" value="OmpA"/>
    <property type="match status" value="1"/>
</dbReference>
<sequence>MKKIFLTLVALFSLSIPLAAEKSIEFFTDDVPRYEGFALGASFINQWALGEYSDYATCNFGGEVDAEYTLPLVLPNNLDLGISARADFLVVSPKSGSTLKSETEMRFSGGLWLRVPFSVKGAWFAFQPELSLGASLFSTEAQNGAKASGTYLGSVIGLAPAFRFIPKAVPDLEIEASPLFTITPEASSHMVTQIGVRLGFVYHIQNFITKKLKESKEKKDAALAEQKRLEIERQEAEAKRLREEEEARRKAIAEAADEESRRAAEEELRKAEEARKAAEEEAARIAEEERKRAEEEAARVAAEEARKAEIAAWPAPEAVLAVIGGTNFTPDGDGQHDSVTFQPSINYVEEAPESWILAIDDPQGNPFRTFKGKGALPESIEWDGLSDRGEAVYSRNVYKSKLTVIPSRHDRTRSGAKNAETSTEVHTGLLLQVIVPEHEWKIVVNTIYFAGGGASFDGLNSEQLKANAETLDEVAEQITAHPGSNVVVEGYANNISGTAKEDTEELIPLSQERADFIVKELAARGINQESLSATGKGGANPIASRKDRANWWKNRRIEFIIRK</sequence>
<comment type="caution">
    <text evidence="5">The sequence shown here is derived from an EMBL/GenBank/DDBJ whole genome shotgun (WGS) entry which is preliminary data.</text>
</comment>
<dbReference type="AlphaFoldDB" id="A0A7W8LNA1"/>
<feature type="region of interest" description="Disordered" evidence="2">
    <location>
        <begin position="251"/>
        <end position="290"/>
    </location>
</feature>
<protein>
    <submittedName>
        <fullName evidence="5">Outer membrane protein OmpA-like peptidoglycan-associated protein/F0F1-type ATP synthase membrane subunit b/b</fullName>
    </submittedName>
</protein>
<dbReference type="InterPro" id="IPR050330">
    <property type="entry name" value="Bact_OuterMem_StrucFunc"/>
</dbReference>
<feature type="chain" id="PRO_5030508720" evidence="3">
    <location>
        <begin position="20"/>
        <end position="563"/>
    </location>
</feature>
<dbReference type="PANTHER" id="PTHR30329">
    <property type="entry name" value="STATOR ELEMENT OF FLAGELLAR MOTOR COMPLEX"/>
    <property type="match status" value="1"/>
</dbReference>
<evidence type="ECO:0000259" key="4">
    <source>
        <dbReference type="PROSITE" id="PS51123"/>
    </source>
</evidence>
<organism evidence="5 6">
    <name type="scientific">Treponema ruminis</name>
    <dbReference type="NCBI Taxonomy" id="744515"/>
    <lineage>
        <taxon>Bacteria</taxon>
        <taxon>Pseudomonadati</taxon>
        <taxon>Spirochaetota</taxon>
        <taxon>Spirochaetia</taxon>
        <taxon>Spirochaetales</taxon>
        <taxon>Treponemataceae</taxon>
        <taxon>Treponema</taxon>
    </lineage>
</organism>
<gene>
    <name evidence="5" type="ORF">HNP76_002696</name>
</gene>
<dbReference type="PROSITE" id="PS51123">
    <property type="entry name" value="OMPA_2"/>
    <property type="match status" value="1"/>
</dbReference>
<dbReference type="EMBL" id="JACHFQ010000010">
    <property type="protein sequence ID" value="MBB5227297.1"/>
    <property type="molecule type" value="Genomic_DNA"/>
</dbReference>
<dbReference type="PANTHER" id="PTHR30329:SF21">
    <property type="entry name" value="LIPOPROTEIN YIAD-RELATED"/>
    <property type="match status" value="1"/>
</dbReference>
<dbReference type="InterPro" id="IPR006665">
    <property type="entry name" value="OmpA-like"/>
</dbReference>
<name>A0A7W8LNA1_9SPIR</name>
<dbReference type="InterPro" id="IPR036737">
    <property type="entry name" value="OmpA-like_sf"/>
</dbReference>
<feature type="signal peptide" evidence="3">
    <location>
        <begin position="1"/>
        <end position="19"/>
    </location>
</feature>
<dbReference type="SUPFAM" id="SSF103088">
    <property type="entry name" value="OmpA-like"/>
    <property type="match status" value="1"/>
</dbReference>
<evidence type="ECO:0000256" key="3">
    <source>
        <dbReference type="SAM" id="SignalP"/>
    </source>
</evidence>